<keyword evidence="2" id="KW-1133">Transmembrane helix</keyword>
<sequence length="173" mass="17549">MRPLCTEAVGRVTLGVLSARAFRTVESFEGALFVVVVPRPSGSRPAQHAARNDPFVIHTVTDTPEDGSAMPRPNPAQFVYGSATVVVSALAVLLLTGARSGPAVALTALGSLALGLGVALAVPVLRARRARRTAVGRSTVVSGSLPAAQTGAPGAQQAARTPSTEPAGIGSRH</sequence>
<comment type="caution">
    <text evidence="3">The sequence shown here is derived from an EMBL/GenBank/DDBJ whole genome shotgun (WGS) entry which is preliminary data.</text>
</comment>
<feature type="transmembrane region" description="Helical" evidence="2">
    <location>
        <begin position="78"/>
        <end position="98"/>
    </location>
</feature>
<feature type="compositionally biased region" description="Low complexity" evidence="1">
    <location>
        <begin position="135"/>
        <end position="162"/>
    </location>
</feature>
<feature type="region of interest" description="Disordered" evidence="1">
    <location>
        <begin position="135"/>
        <end position="173"/>
    </location>
</feature>
<organism evidence="3 4">
    <name type="scientific">Streptomyces cacaoi</name>
    <dbReference type="NCBI Taxonomy" id="1898"/>
    <lineage>
        <taxon>Bacteria</taxon>
        <taxon>Bacillati</taxon>
        <taxon>Actinomycetota</taxon>
        <taxon>Actinomycetes</taxon>
        <taxon>Kitasatosporales</taxon>
        <taxon>Streptomycetaceae</taxon>
        <taxon>Streptomyces</taxon>
    </lineage>
</organism>
<evidence type="ECO:0000256" key="2">
    <source>
        <dbReference type="SAM" id="Phobius"/>
    </source>
</evidence>
<accession>A0A4Y3R5L5</accession>
<keyword evidence="2" id="KW-0812">Transmembrane</keyword>
<dbReference type="EMBL" id="BJMM01000038">
    <property type="protein sequence ID" value="GEB52874.1"/>
    <property type="molecule type" value="Genomic_DNA"/>
</dbReference>
<dbReference type="Proteomes" id="UP000319210">
    <property type="component" value="Unassembled WGS sequence"/>
</dbReference>
<name>A0A4Y3R5L5_STRCI</name>
<gene>
    <name evidence="3" type="ORF">SCA03_54250</name>
</gene>
<evidence type="ECO:0000256" key="1">
    <source>
        <dbReference type="SAM" id="MobiDB-lite"/>
    </source>
</evidence>
<evidence type="ECO:0000313" key="4">
    <source>
        <dbReference type="Proteomes" id="UP000319210"/>
    </source>
</evidence>
<reference evidence="3 4" key="1">
    <citation type="submission" date="2019-06" db="EMBL/GenBank/DDBJ databases">
        <title>Whole genome shotgun sequence of Streptomyces cacaoi subsp. cacaoi NBRC 12748.</title>
        <authorList>
            <person name="Hosoyama A."/>
            <person name="Uohara A."/>
            <person name="Ohji S."/>
            <person name="Ichikawa N."/>
        </authorList>
    </citation>
    <scope>NUCLEOTIDE SEQUENCE [LARGE SCALE GENOMIC DNA]</scope>
    <source>
        <strain evidence="3 4">NBRC 12748</strain>
    </source>
</reference>
<keyword evidence="4" id="KW-1185">Reference proteome</keyword>
<proteinExistence type="predicted"/>
<dbReference type="AlphaFoldDB" id="A0A4Y3R5L5"/>
<evidence type="ECO:0000313" key="3">
    <source>
        <dbReference type="EMBL" id="GEB52874.1"/>
    </source>
</evidence>
<keyword evidence="2" id="KW-0472">Membrane</keyword>
<protein>
    <submittedName>
        <fullName evidence="3">Uncharacterized protein</fullName>
    </submittedName>
</protein>
<feature type="transmembrane region" description="Helical" evidence="2">
    <location>
        <begin position="104"/>
        <end position="125"/>
    </location>
</feature>